<evidence type="ECO:0000313" key="3">
    <source>
        <dbReference type="Proteomes" id="UP000251891"/>
    </source>
</evidence>
<evidence type="ECO:0000313" key="2">
    <source>
        <dbReference type="EMBL" id="RAY15216.1"/>
    </source>
</evidence>
<keyword evidence="3" id="KW-1185">Reference proteome</keyword>
<dbReference type="Proteomes" id="UP000251891">
    <property type="component" value="Unassembled WGS sequence"/>
</dbReference>
<dbReference type="AlphaFoldDB" id="A0A365H8D1"/>
<feature type="region of interest" description="Disordered" evidence="1">
    <location>
        <begin position="89"/>
        <end position="122"/>
    </location>
</feature>
<dbReference type="EMBL" id="QLYX01000004">
    <property type="protein sequence ID" value="RAY15216.1"/>
    <property type="molecule type" value="Genomic_DNA"/>
</dbReference>
<organism evidence="2 3">
    <name type="scientific">Actinomadura craniellae</name>
    <dbReference type="NCBI Taxonomy" id="2231787"/>
    <lineage>
        <taxon>Bacteria</taxon>
        <taxon>Bacillati</taxon>
        <taxon>Actinomycetota</taxon>
        <taxon>Actinomycetes</taxon>
        <taxon>Streptosporangiales</taxon>
        <taxon>Thermomonosporaceae</taxon>
        <taxon>Actinomadura</taxon>
    </lineage>
</organism>
<proteinExistence type="predicted"/>
<reference evidence="2 3" key="1">
    <citation type="submission" date="2018-06" db="EMBL/GenBank/DDBJ databases">
        <title>Actinomadura craniellae sp. nov. isolated from marine sponge Craniella sp.</title>
        <authorList>
            <person name="Li L."/>
            <person name="Xu Q.H."/>
            <person name="Lin H.W."/>
            <person name="Lu Y.H."/>
        </authorList>
    </citation>
    <scope>NUCLEOTIDE SEQUENCE [LARGE SCALE GENOMIC DNA]</scope>
    <source>
        <strain evidence="2 3">LHW63021</strain>
    </source>
</reference>
<accession>A0A365H8D1</accession>
<sequence length="313" mass="35307">MDSPEKTPTTVRLKVLLRERHWQTHRTFTAEYDKAARKIDPVLVGAGPSRAQLHRWTSGELKGLPYPDHCRVLEKMFPGWTAAQLFEPAAEEEEGQAAEPGPEPPAPAEATRRAPADPAAGTWGDSIRGHIVELSIRLDIDIAPDGWARLVNRHELLNLSDTPLTRVSRELWFENTRGPLAITPTDDCERRMMIRRLHDTANLAKFACQISPPLQPGESAVLAFSCEDGQFVDDHYWRQGISRHVRQFTMRVRQRGAGHLLNCSAIEEHPDGAEHSADAGLIWDYEDGDAVITLTREYLRPNQAITLRWDVPR</sequence>
<gene>
    <name evidence="2" type="ORF">DPM19_10885</name>
</gene>
<protein>
    <submittedName>
        <fullName evidence="2">XRE family transcriptional regulator</fullName>
    </submittedName>
</protein>
<name>A0A365H8D1_9ACTN</name>
<dbReference type="OrthoDB" id="4319500at2"/>
<evidence type="ECO:0000256" key="1">
    <source>
        <dbReference type="SAM" id="MobiDB-lite"/>
    </source>
</evidence>
<dbReference type="RefSeq" id="WP_111865723.1">
    <property type="nucleotide sequence ID" value="NZ_QLYX01000004.1"/>
</dbReference>
<comment type="caution">
    <text evidence="2">The sequence shown here is derived from an EMBL/GenBank/DDBJ whole genome shotgun (WGS) entry which is preliminary data.</text>
</comment>